<dbReference type="GO" id="GO:0071949">
    <property type="term" value="F:FAD binding"/>
    <property type="evidence" value="ECO:0007669"/>
    <property type="project" value="InterPro"/>
</dbReference>
<dbReference type="PANTHER" id="PTHR43762:SF1">
    <property type="entry name" value="D-ARABINONO-1,4-LACTONE OXIDASE"/>
    <property type="match status" value="1"/>
</dbReference>
<dbReference type="PROSITE" id="PS51387">
    <property type="entry name" value="FAD_PCMH"/>
    <property type="match status" value="1"/>
</dbReference>
<feature type="domain" description="FAD-binding PCMH-type" evidence="2">
    <location>
        <begin position="14"/>
        <end position="184"/>
    </location>
</feature>
<dbReference type="RefSeq" id="WP_074298256.1">
    <property type="nucleotide sequence ID" value="NZ_FSRU01000002.1"/>
</dbReference>
<dbReference type="InterPro" id="IPR016166">
    <property type="entry name" value="FAD-bd_PCMH"/>
</dbReference>
<keyword evidence="4" id="KW-1185">Reference proteome</keyword>
<evidence type="ECO:0000313" key="3">
    <source>
        <dbReference type="EMBL" id="SIO57504.1"/>
    </source>
</evidence>
<proteinExistence type="predicted"/>
<protein>
    <submittedName>
        <fullName evidence="3">FAD/FMN-containing dehydrogenase</fullName>
    </submittedName>
</protein>
<evidence type="ECO:0000256" key="1">
    <source>
        <dbReference type="ARBA" id="ARBA00022827"/>
    </source>
</evidence>
<keyword evidence="1" id="KW-0274">FAD</keyword>
<dbReference type="InterPro" id="IPR016169">
    <property type="entry name" value="FAD-bd_PCMH_sub2"/>
</dbReference>
<organism evidence="3 4">
    <name type="scientific">Paraburkholderia phenazinium</name>
    <dbReference type="NCBI Taxonomy" id="60549"/>
    <lineage>
        <taxon>Bacteria</taxon>
        <taxon>Pseudomonadati</taxon>
        <taxon>Pseudomonadota</taxon>
        <taxon>Betaproteobacteria</taxon>
        <taxon>Burkholderiales</taxon>
        <taxon>Burkholderiaceae</taxon>
        <taxon>Paraburkholderia</taxon>
    </lineage>
</organism>
<dbReference type="AlphaFoldDB" id="A0A1N6KLS7"/>
<evidence type="ECO:0000259" key="2">
    <source>
        <dbReference type="PROSITE" id="PS51387"/>
    </source>
</evidence>
<dbReference type="PANTHER" id="PTHR43762">
    <property type="entry name" value="L-GULONOLACTONE OXIDASE"/>
    <property type="match status" value="1"/>
</dbReference>
<dbReference type="OrthoDB" id="143770at2"/>
<dbReference type="InterPro" id="IPR010031">
    <property type="entry name" value="FAD_lactone_oxidase-like"/>
</dbReference>
<dbReference type="SUPFAM" id="SSF56176">
    <property type="entry name" value="FAD-binding/transporter-associated domain-like"/>
    <property type="match status" value="1"/>
</dbReference>
<dbReference type="Gene3D" id="3.30.465.10">
    <property type="match status" value="1"/>
</dbReference>
<dbReference type="EMBL" id="FSRU01000002">
    <property type="protein sequence ID" value="SIO57504.1"/>
    <property type="molecule type" value="Genomic_DNA"/>
</dbReference>
<name>A0A1N6KLS7_9BURK</name>
<accession>A0A1N6KLS7</accession>
<sequence length="440" mass="48187">MSVSKLLSWGHYPYAPQASHPLAWRQSTQTALRELGTRFGTTLPFGNGRSYGDSCLAATDHVVTLRGLDRFISADWNTGVLRAEAGVTLGEVLALAVPHGWMLAVTPGTQFVTLGGALANDVHGKNHHVRGTFGRHVRRFSLLRSDSAPLECAADDNAALFCATIGGLGLTGIVEWVEIQLLKVGSSRLTVKTLPFDNLDEFLALSQVLDPAHEYGVAWIDCLSSGASLGRGIYMSADHAADGHYSSHARRVRRVPFALPWSPVNRVTLKAFNALYYRRQAARAGTAEVDYADYFYPLDSLLEWNRMYGRLGFQQYQFVVPETAARDALRAFLQTIASSGSGSFLAVLKRCGTLASPGLLSFPMPGISLALDFPQHEAKNQALFARLDAIVRDAGGRLYPAKDAHMSGADFRAAYPAWQAIEQLRDPALMSRFWQRTTQQ</sequence>
<dbReference type="Pfam" id="PF01565">
    <property type="entry name" value="FAD_binding_4"/>
    <property type="match status" value="1"/>
</dbReference>
<keyword evidence="1" id="KW-0285">Flavoprotein</keyword>
<dbReference type="InterPro" id="IPR036318">
    <property type="entry name" value="FAD-bd_PCMH-like_sf"/>
</dbReference>
<evidence type="ECO:0000313" key="4">
    <source>
        <dbReference type="Proteomes" id="UP000185151"/>
    </source>
</evidence>
<reference evidence="3 4" key="1">
    <citation type="submission" date="2016-11" db="EMBL/GenBank/DDBJ databases">
        <authorList>
            <person name="Jaros S."/>
            <person name="Januszkiewicz K."/>
            <person name="Wedrychowicz H."/>
        </authorList>
    </citation>
    <scope>NUCLEOTIDE SEQUENCE [LARGE SCALE GENOMIC DNA]</scope>
    <source>
        <strain evidence="3 4">GAS95</strain>
    </source>
</reference>
<gene>
    <name evidence="3" type="ORF">SAMN05444165_3883</name>
</gene>
<dbReference type="Proteomes" id="UP000185151">
    <property type="component" value="Unassembled WGS sequence"/>
</dbReference>
<dbReference type="GO" id="GO:0016899">
    <property type="term" value="F:oxidoreductase activity, acting on the CH-OH group of donors, oxygen as acceptor"/>
    <property type="evidence" value="ECO:0007669"/>
    <property type="project" value="InterPro"/>
</dbReference>
<dbReference type="InterPro" id="IPR006094">
    <property type="entry name" value="Oxid_FAD_bind_N"/>
</dbReference>